<dbReference type="AlphaFoldDB" id="A0A6A6J5C7"/>
<dbReference type="EMBL" id="ML986544">
    <property type="protein sequence ID" value="KAF2271397.1"/>
    <property type="molecule type" value="Genomic_DNA"/>
</dbReference>
<proteinExistence type="predicted"/>
<evidence type="ECO:0000313" key="2">
    <source>
        <dbReference type="Proteomes" id="UP000800097"/>
    </source>
</evidence>
<name>A0A6A6J5C7_WESOR</name>
<dbReference type="Proteomes" id="UP000800097">
    <property type="component" value="Unassembled WGS sequence"/>
</dbReference>
<dbReference type="RefSeq" id="XP_033648936.1">
    <property type="nucleotide sequence ID" value="XM_033801316.1"/>
</dbReference>
<reference evidence="1" key="1">
    <citation type="journal article" date="2020" name="Stud. Mycol.">
        <title>101 Dothideomycetes genomes: a test case for predicting lifestyles and emergence of pathogens.</title>
        <authorList>
            <person name="Haridas S."/>
            <person name="Albert R."/>
            <person name="Binder M."/>
            <person name="Bloem J."/>
            <person name="Labutti K."/>
            <person name="Salamov A."/>
            <person name="Andreopoulos B."/>
            <person name="Baker S."/>
            <person name="Barry K."/>
            <person name="Bills G."/>
            <person name="Bluhm B."/>
            <person name="Cannon C."/>
            <person name="Castanera R."/>
            <person name="Culley D."/>
            <person name="Daum C."/>
            <person name="Ezra D."/>
            <person name="Gonzalez J."/>
            <person name="Henrissat B."/>
            <person name="Kuo A."/>
            <person name="Liang C."/>
            <person name="Lipzen A."/>
            <person name="Lutzoni F."/>
            <person name="Magnuson J."/>
            <person name="Mondo S."/>
            <person name="Nolan M."/>
            <person name="Ohm R."/>
            <person name="Pangilinan J."/>
            <person name="Park H.-J."/>
            <person name="Ramirez L."/>
            <person name="Alfaro M."/>
            <person name="Sun H."/>
            <person name="Tritt A."/>
            <person name="Yoshinaga Y."/>
            <person name="Zwiers L.-H."/>
            <person name="Turgeon B."/>
            <person name="Goodwin S."/>
            <person name="Spatafora J."/>
            <person name="Crous P."/>
            <person name="Grigoriev I."/>
        </authorList>
    </citation>
    <scope>NUCLEOTIDE SEQUENCE</scope>
    <source>
        <strain evidence="1">CBS 379.55</strain>
    </source>
</reference>
<gene>
    <name evidence="1" type="ORF">EI97DRAFT_462889</name>
</gene>
<protein>
    <submittedName>
        <fullName evidence="1">Uncharacterized protein</fullName>
    </submittedName>
</protein>
<evidence type="ECO:0000313" key="1">
    <source>
        <dbReference type="EMBL" id="KAF2271397.1"/>
    </source>
</evidence>
<sequence>MSDVTGEPQVDNSSECSSKFGKITFGNTMDVDGDIYNLYRVTVTLPAGHPSQIIDNLDKEPAYDDAVSRHRLAALVNLNMTRDEYDSRTGPLTAHDIGVALGDSEFTVEWAMNYLLGLGYRDFSLEGIRNCLNQNQPMVAVAGRYQQPPEGYEGTAGERGIYTGLRNGKEIELYPRLWDADDEPRHRNRSDGLRVWYPPPWHVYDRGSP</sequence>
<accession>A0A6A6J5C7</accession>
<dbReference type="GeneID" id="54554491"/>
<keyword evidence="2" id="KW-1185">Reference proteome</keyword>
<organism evidence="1 2">
    <name type="scientific">Westerdykella ornata</name>
    <dbReference type="NCBI Taxonomy" id="318751"/>
    <lineage>
        <taxon>Eukaryota</taxon>
        <taxon>Fungi</taxon>
        <taxon>Dikarya</taxon>
        <taxon>Ascomycota</taxon>
        <taxon>Pezizomycotina</taxon>
        <taxon>Dothideomycetes</taxon>
        <taxon>Pleosporomycetidae</taxon>
        <taxon>Pleosporales</taxon>
        <taxon>Sporormiaceae</taxon>
        <taxon>Westerdykella</taxon>
    </lineage>
</organism>